<dbReference type="SMART" id="SM01116">
    <property type="entry name" value="Cyanate_lyase"/>
    <property type="match status" value="1"/>
</dbReference>
<dbReference type="NCBIfam" id="NF002773">
    <property type="entry name" value="PRK02866.1"/>
    <property type="match status" value="1"/>
</dbReference>
<dbReference type="InterPro" id="IPR048564">
    <property type="entry name" value="CYNS_N"/>
</dbReference>
<evidence type="ECO:0000259" key="4">
    <source>
        <dbReference type="SMART" id="SM01116"/>
    </source>
</evidence>
<comment type="similarity">
    <text evidence="3">Belongs to the cyanase family.</text>
</comment>
<proteinExistence type="inferred from homology"/>
<protein>
    <recommendedName>
        <fullName evidence="3">Cyanate hydratase</fullName>
        <shortName evidence="3">Cyanase</shortName>
        <ecNumber evidence="3">4.2.1.104</ecNumber>
    </recommendedName>
    <alternativeName>
        <fullName evidence="3">Cyanate hydrolase</fullName>
    </alternativeName>
    <alternativeName>
        <fullName evidence="3">Cyanate lyase</fullName>
    </alternativeName>
</protein>
<dbReference type="SUPFAM" id="SSF47413">
    <property type="entry name" value="lambda repressor-like DNA-binding domains"/>
    <property type="match status" value="1"/>
</dbReference>
<comment type="function">
    <text evidence="1 3">Catalyzes the reaction of cyanate with bicarbonate to produce ammonia and carbon dioxide.</text>
</comment>
<dbReference type="Gene3D" id="3.30.1160.10">
    <property type="entry name" value="Cyanate lyase, C-terminal domain"/>
    <property type="match status" value="1"/>
</dbReference>
<comment type="caution">
    <text evidence="5">The sequence shown here is derived from an EMBL/GenBank/DDBJ whole genome shotgun (WGS) entry which is preliminary data.</text>
</comment>
<dbReference type="PRINTS" id="PR01693">
    <property type="entry name" value="CYANASE"/>
</dbReference>
<name>A0A5C4M6I7_9PSEU</name>
<evidence type="ECO:0000256" key="3">
    <source>
        <dbReference type="HAMAP-Rule" id="MF_00535"/>
    </source>
</evidence>
<dbReference type="Pfam" id="PF21291">
    <property type="entry name" value="CYNS_N"/>
    <property type="match status" value="1"/>
</dbReference>
<dbReference type="OrthoDB" id="9785870at2"/>
<feature type="active site" evidence="3">
    <location>
        <position position="117"/>
    </location>
</feature>
<dbReference type="EC" id="4.2.1.104" evidence="3"/>
<gene>
    <name evidence="3 5" type="primary">cynS</name>
    <name evidence="5" type="ORF">FG385_06355</name>
</gene>
<feature type="active site" evidence="3">
    <location>
        <position position="91"/>
    </location>
</feature>
<sequence>MHKPLTKQDVAEQIRFTRARKGISWQQLAEAIHRDPVWTVAALLGQHPVPESEVAVIAELLELDAEAVVVLQMEPYRGNGESVRSDPTIYRFHEALEVYGSAIKELIHEEFGDGIMSAINFQVSVQRRTDPGGDRVVVVFDGKFLDYAWKHAAQEG</sequence>
<comment type="catalytic activity">
    <reaction evidence="3">
        <text>cyanate + hydrogencarbonate + 3 H(+) = NH4(+) + 2 CO2</text>
        <dbReference type="Rhea" id="RHEA:11120"/>
        <dbReference type="ChEBI" id="CHEBI:15378"/>
        <dbReference type="ChEBI" id="CHEBI:16526"/>
        <dbReference type="ChEBI" id="CHEBI:17544"/>
        <dbReference type="ChEBI" id="CHEBI:28938"/>
        <dbReference type="ChEBI" id="CHEBI:29195"/>
        <dbReference type="EC" id="4.2.1.104"/>
    </reaction>
</comment>
<dbReference type="PIRSF" id="PIRSF001263">
    <property type="entry name" value="Cyanate_hydratas"/>
    <property type="match status" value="1"/>
</dbReference>
<dbReference type="PANTHER" id="PTHR34186:SF2">
    <property type="entry name" value="CYANATE HYDRATASE"/>
    <property type="match status" value="1"/>
</dbReference>
<organism evidence="5 6">
    <name type="scientific">Amycolatopsis alkalitolerans</name>
    <dbReference type="NCBI Taxonomy" id="2547244"/>
    <lineage>
        <taxon>Bacteria</taxon>
        <taxon>Bacillati</taxon>
        <taxon>Actinomycetota</taxon>
        <taxon>Actinomycetes</taxon>
        <taxon>Pseudonocardiales</taxon>
        <taxon>Pseudonocardiaceae</taxon>
        <taxon>Amycolatopsis</taxon>
    </lineage>
</organism>
<keyword evidence="6" id="KW-1185">Reference proteome</keyword>
<dbReference type="AlphaFoldDB" id="A0A5C4M6I7"/>
<feature type="active site" evidence="3">
    <location>
        <position position="94"/>
    </location>
</feature>
<dbReference type="InterPro" id="IPR036581">
    <property type="entry name" value="Cyanate_lyase_C_sf"/>
</dbReference>
<dbReference type="GO" id="GO:0008824">
    <property type="term" value="F:cyanate hydratase activity"/>
    <property type="evidence" value="ECO:0007669"/>
    <property type="project" value="UniProtKB-UniRule"/>
</dbReference>
<dbReference type="PANTHER" id="PTHR34186">
    <property type="entry name" value="CYANATE HYDRATASE"/>
    <property type="match status" value="1"/>
</dbReference>
<evidence type="ECO:0000313" key="6">
    <source>
        <dbReference type="Proteomes" id="UP000305546"/>
    </source>
</evidence>
<keyword evidence="2 3" id="KW-0456">Lyase</keyword>
<feature type="domain" description="Cyanate lyase C-terminal" evidence="4">
    <location>
        <begin position="78"/>
        <end position="149"/>
    </location>
</feature>
<dbReference type="NCBIfam" id="TIGR00673">
    <property type="entry name" value="cynS"/>
    <property type="match status" value="1"/>
</dbReference>
<dbReference type="Gene3D" id="1.10.260.40">
    <property type="entry name" value="lambda repressor-like DNA-binding domains"/>
    <property type="match status" value="1"/>
</dbReference>
<dbReference type="GO" id="GO:0003677">
    <property type="term" value="F:DNA binding"/>
    <property type="evidence" value="ECO:0007669"/>
    <property type="project" value="InterPro"/>
</dbReference>
<dbReference type="CDD" id="cd00559">
    <property type="entry name" value="Cyanase_C"/>
    <property type="match status" value="1"/>
</dbReference>
<dbReference type="InterPro" id="IPR008076">
    <property type="entry name" value="Cyanase"/>
</dbReference>
<dbReference type="RefSeq" id="WP_139095667.1">
    <property type="nucleotide sequence ID" value="NZ_VDFW01000004.1"/>
</dbReference>
<dbReference type="Pfam" id="PF02560">
    <property type="entry name" value="Cyanate_lyase"/>
    <property type="match status" value="1"/>
</dbReference>
<dbReference type="InterPro" id="IPR003712">
    <property type="entry name" value="Cyanate_lyase_C"/>
</dbReference>
<reference evidence="5 6" key="1">
    <citation type="submission" date="2019-06" db="EMBL/GenBank/DDBJ databases">
        <title>Amycolatopsis alkalitolerans sp. nov., isolated from Gastrodia elata Blume.</title>
        <authorList>
            <person name="Narsing Rao M.P."/>
            <person name="Li W.J."/>
        </authorList>
    </citation>
    <scope>NUCLEOTIDE SEQUENCE [LARGE SCALE GENOMIC DNA]</scope>
    <source>
        <strain evidence="5 6">SYSUP0005</strain>
    </source>
</reference>
<accession>A0A5C4M6I7</accession>
<evidence type="ECO:0000256" key="1">
    <source>
        <dbReference type="ARBA" id="ARBA00003561"/>
    </source>
</evidence>
<dbReference type="Proteomes" id="UP000305546">
    <property type="component" value="Unassembled WGS sequence"/>
</dbReference>
<dbReference type="HAMAP" id="MF_00535">
    <property type="entry name" value="Cyanate_hydrat"/>
    <property type="match status" value="1"/>
</dbReference>
<evidence type="ECO:0000256" key="2">
    <source>
        <dbReference type="ARBA" id="ARBA00023239"/>
    </source>
</evidence>
<dbReference type="InterPro" id="IPR010982">
    <property type="entry name" value="Lambda_DNA-bd_dom_sf"/>
</dbReference>
<evidence type="ECO:0000313" key="5">
    <source>
        <dbReference type="EMBL" id="TNC28050.1"/>
    </source>
</evidence>
<dbReference type="EMBL" id="VDFW01000004">
    <property type="protein sequence ID" value="TNC28050.1"/>
    <property type="molecule type" value="Genomic_DNA"/>
</dbReference>
<dbReference type="SUPFAM" id="SSF55234">
    <property type="entry name" value="Cyanase C-terminal domain"/>
    <property type="match status" value="1"/>
</dbReference>